<gene>
    <name evidence="1" type="ORF">ACFOU2_19780</name>
</gene>
<evidence type="ECO:0000313" key="2">
    <source>
        <dbReference type="Proteomes" id="UP001595752"/>
    </source>
</evidence>
<reference evidence="2" key="1">
    <citation type="journal article" date="2019" name="Int. J. Syst. Evol. Microbiol.">
        <title>The Global Catalogue of Microorganisms (GCM) 10K type strain sequencing project: providing services to taxonomists for standard genome sequencing and annotation.</title>
        <authorList>
            <consortium name="The Broad Institute Genomics Platform"/>
            <consortium name="The Broad Institute Genome Sequencing Center for Infectious Disease"/>
            <person name="Wu L."/>
            <person name="Ma J."/>
        </authorList>
    </citation>
    <scope>NUCLEOTIDE SEQUENCE [LARGE SCALE GENOMIC DNA]</scope>
    <source>
        <strain evidence="2">CCUG 61889</strain>
    </source>
</reference>
<keyword evidence="2" id="KW-1185">Reference proteome</keyword>
<evidence type="ECO:0000313" key="1">
    <source>
        <dbReference type="EMBL" id="MFC3885586.1"/>
    </source>
</evidence>
<sequence>MEPNWDSFADKLAKRYPRQIIEYYWNKGCSFIAGGSCKSYKETAKCLQKARNIYQNFLKENDVWQSRLAAIKMQYKNKRAFLNEIRVVEN</sequence>
<accession>A0ABV8B863</accession>
<name>A0ABV8B863_9BACI</name>
<dbReference type="Proteomes" id="UP001595752">
    <property type="component" value="Unassembled WGS sequence"/>
</dbReference>
<protein>
    <submittedName>
        <fullName evidence="1">Uncharacterized protein</fullName>
    </submittedName>
</protein>
<proteinExistence type="predicted"/>
<dbReference type="EMBL" id="JBHRZT010000072">
    <property type="protein sequence ID" value="MFC3885586.1"/>
    <property type="molecule type" value="Genomic_DNA"/>
</dbReference>
<organism evidence="1 2">
    <name type="scientific">Bacillus songklensis</name>
    <dbReference type="NCBI Taxonomy" id="1069116"/>
    <lineage>
        <taxon>Bacteria</taxon>
        <taxon>Bacillati</taxon>
        <taxon>Bacillota</taxon>
        <taxon>Bacilli</taxon>
        <taxon>Bacillales</taxon>
        <taxon>Bacillaceae</taxon>
        <taxon>Bacillus</taxon>
    </lineage>
</organism>
<comment type="caution">
    <text evidence="1">The sequence shown here is derived from an EMBL/GenBank/DDBJ whole genome shotgun (WGS) entry which is preliminary data.</text>
</comment>